<accession>A0A2B7XHR6</accession>
<dbReference type="OrthoDB" id="10570998at2759"/>
<organism evidence="1 2">
    <name type="scientific">Blastomyces parvus</name>
    <dbReference type="NCBI Taxonomy" id="2060905"/>
    <lineage>
        <taxon>Eukaryota</taxon>
        <taxon>Fungi</taxon>
        <taxon>Dikarya</taxon>
        <taxon>Ascomycota</taxon>
        <taxon>Pezizomycotina</taxon>
        <taxon>Eurotiomycetes</taxon>
        <taxon>Eurotiomycetidae</taxon>
        <taxon>Onygenales</taxon>
        <taxon>Ajellomycetaceae</taxon>
        <taxon>Blastomyces</taxon>
    </lineage>
</organism>
<dbReference type="EMBL" id="PDNC01000010">
    <property type="protein sequence ID" value="PGH08168.1"/>
    <property type="molecule type" value="Genomic_DNA"/>
</dbReference>
<name>A0A2B7XHR6_9EURO</name>
<gene>
    <name evidence="1" type="ORF">GX51_01322</name>
</gene>
<keyword evidence="2" id="KW-1185">Reference proteome</keyword>
<evidence type="ECO:0000313" key="2">
    <source>
        <dbReference type="Proteomes" id="UP000224080"/>
    </source>
</evidence>
<dbReference type="Proteomes" id="UP000224080">
    <property type="component" value="Unassembled WGS sequence"/>
</dbReference>
<evidence type="ECO:0000313" key="1">
    <source>
        <dbReference type="EMBL" id="PGH08168.1"/>
    </source>
</evidence>
<dbReference type="AlphaFoldDB" id="A0A2B7XHR6"/>
<comment type="caution">
    <text evidence="1">The sequence shown here is derived from an EMBL/GenBank/DDBJ whole genome shotgun (WGS) entry which is preliminary data.</text>
</comment>
<proteinExistence type="predicted"/>
<protein>
    <submittedName>
        <fullName evidence="1">Uncharacterized protein</fullName>
    </submittedName>
</protein>
<sequence>MQLGLFGHQWIGSNFCSLDSVTASSAVGQNPAEAKWPDHGVMEPFQPYKLQEAISKIWGEVIRGLGTNHHNSNWHELSAELVTAWRPGIGARRDL</sequence>
<reference evidence="1 2" key="1">
    <citation type="submission" date="2017-10" db="EMBL/GenBank/DDBJ databases">
        <title>Comparative genomics in systemic dimorphic fungi from Ajellomycetaceae.</title>
        <authorList>
            <person name="Munoz J.F."/>
            <person name="Mcewen J.G."/>
            <person name="Clay O.K."/>
            <person name="Cuomo C.A."/>
        </authorList>
    </citation>
    <scope>NUCLEOTIDE SEQUENCE [LARGE SCALE GENOMIC DNA]</scope>
    <source>
        <strain evidence="1 2">UAMH130</strain>
    </source>
</reference>